<dbReference type="PANTHER" id="PTHR31635:SF196">
    <property type="entry name" value="REVERSE TRANSCRIPTASE DOMAIN-CONTAINING PROTEIN-RELATED"/>
    <property type="match status" value="1"/>
</dbReference>
<reference evidence="3" key="1">
    <citation type="submission" date="2011-08" db="EMBL/GenBank/DDBJ databases">
        <title>The draft genome of Latimeria chalumnae.</title>
        <authorList>
            <person name="Di Palma F."/>
            <person name="Alfoldi J."/>
            <person name="Johnson J."/>
            <person name="Berlin A."/>
            <person name="Gnerre S."/>
            <person name="Jaffe D."/>
            <person name="MacCallum I."/>
            <person name="Young S."/>
            <person name="Walker B.J."/>
            <person name="Lander E."/>
            <person name="Lindblad-Toh K."/>
        </authorList>
    </citation>
    <scope>NUCLEOTIDE SEQUENCE [LARGE SCALE GENOMIC DNA]</scope>
    <source>
        <strain evidence="3">Wild caught</strain>
    </source>
</reference>
<dbReference type="OMA" id="HINICPN"/>
<evidence type="ECO:0000259" key="1">
    <source>
        <dbReference type="PROSITE" id="PS50878"/>
    </source>
</evidence>
<dbReference type="PANTHER" id="PTHR31635">
    <property type="entry name" value="REVERSE TRANSCRIPTASE DOMAIN-CONTAINING PROTEIN-RELATED"/>
    <property type="match status" value="1"/>
</dbReference>
<dbReference type="AlphaFoldDB" id="M3XL57"/>
<feature type="domain" description="Reverse transcriptase" evidence="1">
    <location>
        <begin position="1"/>
        <end position="188"/>
    </location>
</feature>
<keyword evidence="3" id="KW-1185">Reference proteome</keyword>
<reference evidence="2" key="2">
    <citation type="submission" date="2025-08" db="UniProtKB">
        <authorList>
            <consortium name="Ensembl"/>
        </authorList>
    </citation>
    <scope>IDENTIFICATION</scope>
</reference>
<dbReference type="SUPFAM" id="SSF56672">
    <property type="entry name" value="DNA/RNA polymerases"/>
    <property type="match status" value="1"/>
</dbReference>
<dbReference type="Proteomes" id="UP000008672">
    <property type="component" value="Unassembled WGS sequence"/>
</dbReference>
<dbReference type="InterPro" id="IPR000477">
    <property type="entry name" value="RT_dom"/>
</dbReference>
<dbReference type="Pfam" id="PF00078">
    <property type="entry name" value="RVT_1"/>
    <property type="match status" value="1"/>
</dbReference>
<dbReference type="InParanoid" id="M3XL57"/>
<dbReference type="eggNOG" id="KOG1075">
    <property type="taxonomic scope" value="Eukaryota"/>
</dbReference>
<dbReference type="InterPro" id="IPR043502">
    <property type="entry name" value="DNA/RNA_pol_sf"/>
</dbReference>
<protein>
    <recommendedName>
        <fullName evidence="1">Reverse transcriptase domain-containing protein</fullName>
    </recommendedName>
</protein>
<proteinExistence type="predicted"/>
<reference evidence="2" key="3">
    <citation type="submission" date="2025-09" db="UniProtKB">
        <authorList>
            <consortium name="Ensembl"/>
        </authorList>
    </citation>
    <scope>IDENTIFICATION</scope>
</reference>
<accession>M3XL57</accession>
<evidence type="ECO:0000313" key="3">
    <source>
        <dbReference type="Proteomes" id="UP000008672"/>
    </source>
</evidence>
<sequence length="332" mass="37567">MWKVQGSQHPAVALSLDAEKAFDRVKWDYLKYAMSHFGFGHPFLTWVDTIYHLPSAAVLTNGLISPQFPLGRGTRQGCPLSPLLFVLALEPLAEAIQSEPTIRGICAGGRQHKILLYADDFLLTLEDPVTSVPPLMSLVDSFSRISGYRINWAKSEALPLSTYCPKTCLAGWDFHWSPSGIKYLGVMVHNSPSKMLQLNFDPLFREWEIDVWRWSSLHLSLSGKINIIKMNLAPRINYLSAMIPVWIPPAVFTRFQRLVRGFLWDGKAPKLAEKKLYPGLTQGGLNLPHFFKYYLAFQLRQLAHWYVPQVDAPVWQLIEQEVVVGCPLGGGY</sequence>
<dbReference type="STRING" id="7897.ENSLACP00000023463"/>
<dbReference type="Ensembl" id="ENSLACT00000026612.1">
    <property type="protein sequence ID" value="ENSLACP00000023463.1"/>
    <property type="gene ID" value="ENSLACG00000022331.1"/>
</dbReference>
<dbReference type="HOGENOM" id="CLU_000680_27_0_1"/>
<dbReference type="GeneTree" id="ENSGT00940000163630"/>
<dbReference type="PROSITE" id="PS50878">
    <property type="entry name" value="RT_POL"/>
    <property type="match status" value="1"/>
</dbReference>
<evidence type="ECO:0000313" key="2">
    <source>
        <dbReference type="Ensembl" id="ENSLACP00000023463.1"/>
    </source>
</evidence>
<dbReference type="EMBL" id="AFYH01225480">
    <property type="status" value="NOT_ANNOTATED_CDS"/>
    <property type="molecule type" value="Genomic_DNA"/>
</dbReference>
<name>M3XL57_LATCH</name>
<organism evidence="2 3">
    <name type="scientific">Latimeria chalumnae</name>
    <name type="common">Coelacanth</name>
    <dbReference type="NCBI Taxonomy" id="7897"/>
    <lineage>
        <taxon>Eukaryota</taxon>
        <taxon>Metazoa</taxon>
        <taxon>Chordata</taxon>
        <taxon>Craniata</taxon>
        <taxon>Vertebrata</taxon>
        <taxon>Euteleostomi</taxon>
        <taxon>Coelacanthiformes</taxon>
        <taxon>Coelacanthidae</taxon>
        <taxon>Latimeria</taxon>
    </lineage>
</organism>
<dbReference type="CDD" id="cd01650">
    <property type="entry name" value="RT_nLTR_like"/>
    <property type="match status" value="1"/>
</dbReference>